<dbReference type="GO" id="GO:0016407">
    <property type="term" value="F:acetyltransferase activity"/>
    <property type="evidence" value="ECO:0007669"/>
    <property type="project" value="InterPro"/>
</dbReference>
<dbReference type="SUPFAM" id="SSF54001">
    <property type="entry name" value="Cysteine proteinases"/>
    <property type="match status" value="1"/>
</dbReference>
<keyword evidence="3" id="KW-1185">Reference proteome</keyword>
<dbReference type="OrthoDB" id="10260017at2759"/>
<dbReference type="InterPro" id="IPR001447">
    <property type="entry name" value="Arylamine_N-AcTrfase"/>
</dbReference>
<dbReference type="AlphaFoldDB" id="A0A369J3K6"/>
<dbReference type="EMBL" id="LUEZ02000124">
    <property type="protein sequence ID" value="RDB16611.1"/>
    <property type="molecule type" value="Genomic_DNA"/>
</dbReference>
<dbReference type="InterPro" id="IPR038765">
    <property type="entry name" value="Papain-like_cys_pep_sf"/>
</dbReference>
<evidence type="ECO:0000313" key="3">
    <source>
        <dbReference type="Proteomes" id="UP000076154"/>
    </source>
</evidence>
<gene>
    <name evidence="2" type="ORF">Hypma_002790</name>
</gene>
<protein>
    <submittedName>
        <fullName evidence="2">Uncharacterized protein</fullName>
    </submittedName>
</protein>
<dbReference type="PANTHER" id="PTHR11786">
    <property type="entry name" value="N-HYDROXYARYLAMINE O-ACETYLTRANSFERASE"/>
    <property type="match status" value="1"/>
</dbReference>
<comment type="caution">
    <text evidence="2">The sequence shown here is derived from an EMBL/GenBank/DDBJ whole genome shotgun (WGS) entry which is preliminary data.</text>
</comment>
<reference evidence="2" key="1">
    <citation type="submission" date="2018-04" db="EMBL/GenBank/DDBJ databases">
        <title>Whole genome sequencing of Hypsizygus marmoreus.</title>
        <authorList>
            <person name="Choi I.-G."/>
            <person name="Min B."/>
            <person name="Kim J.-G."/>
            <person name="Kim S."/>
            <person name="Oh Y.-L."/>
            <person name="Kong W.-S."/>
            <person name="Park H."/>
            <person name="Jeong J."/>
            <person name="Song E.-S."/>
        </authorList>
    </citation>
    <scope>NUCLEOTIDE SEQUENCE [LARGE SCALE GENOMIC DNA]</scope>
    <source>
        <strain evidence="2">51987-8</strain>
    </source>
</reference>
<dbReference type="Gene3D" id="3.30.2140.20">
    <property type="match status" value="1"/>
</dbReference>
<proteinExistence type="inferred from homology"/>
<accession>A0A369J3K6</accession>
<evidence type="ECO:0000256" key="1">
    <source>
        <dbReference type="ARBA" id="ARBA00006547"/>
    </source>
</evidence>
<name>A0A369J3K6_HYPMA</name>
<comment type="similarity">
    <text evidence="1">Belongs to the arylamine N-acetyltransferase family.</text>
</comment>
<dbReference type="InParanoid" id="A0A369J3K6"/>
<dbReference type="STRING" id="39966.A0A369J3K6"/>
<dbReference type="Proteomes" id="UP000076154">
    <property type="component" value="Unassembled WGS sequence"/>
</dbReference>
<sequence length="269" mass="30410">MMNFFQSQANPRARDSQMIFVDIDSTWAVNSLSAGNDFAALLKTLEPSLENLEMLTRLHFLTFSFEHTAMYLYYTADHTMDVSAEGAFKRLVIDGSYCFGQNGVFLDMLHGLEYRAYSGAAKENITPGSVQTYIIDVGFGSIGIVRPILLSENSSGRNTIKEASIDMQKTSFVESRHVLLDDAGPGLDEEWKREVAPERGQYKDEAERMFMFKYVMMGNEVKRNVGRSSVTIGKLTMELQRIRALREIFGLDVPDEEEIYIKGWSSALN</sequence>
<organism evidence="2 3">
    <name type="scientific">Hypsizygus marmoreus</name>
    <name type="common">White beech mushroom</name>
    <name type="synonym">Agaricus marmoreus</name>
    <dbReference type="NCBI Taxonomy" id="39966"/>
    <lineage>
        <taxon>Eukaryota</taxon>
        <taxon>Fungi</taxon>
        <taxon>Dikarya</taxon>
        <taxon>Basidiomycota</taxon>
        <taxon>Agaricomycotina</taxon>
        <taxon>Agaricomycetes</taxon>
        <taxon>Agaricomycetidae</taxon>
        <taxon>Agaricales</taxon>
        <taxon>Tricholomatineae</taxon>
        <taxon>Lyophyllaceae</taxon>
        <taxon>Hypsizygus</taxon>
    </lineage>
</organism>
<dbReference type="PANTHER" id="PTHR11786:SF0">
    <property type="entry name" value="ARYLAMINE N-ACETYLTRANSFERASE 4-RELATED"/>
    <property type="match status" value="1"/>
</dbReference>
<evidence type="ECO:0000313" key="2">
    <source>
        <dbReference type="EMBL" id="RDB16611.1"/>
    </source>
</evidence>
<dbReference type="InterPro" id="IPR053710">
    <property type="entry name" value="Arylamine_NAT_domain_sf"/>
</dbReference>